<organism evidence="1 2">
    <name type="scientific">Candidatus Pristimantibacillus lignocellulolyticus</name>
    <dbReference type="NCBI Taxonomy" id="2994561"/>
    <lineage>
        <taxon>Bacteria</taxon>
        <taxon>Bacillati</taxon>
        <taxon>Bacillota</taxon>
        <taxon>Bacilli</taxon>
        <taxon>Bacillales</taxon>
        <taxon>Paenibacillaceae</taxon>
        <taxon>Candidatus Pristimantibacillus</taxon>
    </lineage>
</organism>
<evidence type="ECO:0000313" key="2">
    <source>
        <dbReference type="Proteomes" id="UP001056756"/>
    </source>
</evidence>
<accession>A0A9J6Z9V0</accession>
<proteinExistence type="predicted"/>
<name>A0A9J6Z9V0_9BACL</name>
<sequence>MSKTNEIPPVIQNHKFNMTSIDATTAGILEISPSTFTLDTSYSKPHQFVIYYGELQYSGITDYSIYDFMIVSDTNVESVTKVKEQGTKVFQYIPFGSKFEDSDQYIQAVQETIKSLNDQDIADGIFLDECDIAYWDVAYQEDTAKQLIFHSRLKEITQYINSLGMESVVNGTRSFAELGDYYLWESYVSYWNSNQLVWDGSTSLDRTLSPNGEVTYGRRFADWSFEGTTYEENGKVVGGQKGAMEIVLDMDSILHAEDIKEQYDWIYPQWKGDGGSKDTVSVKAWIGDNLPFDTNTWTEVPELWTGEADSWIGIDKRSKYLKLRFEFNGANELSMDQMILKFNYNFPYWDMDSPNGEADTNTYMWNFNNSQLDYLEQKNVDTNSSIRTLTQSYGELVDQERIKYTFLSNAINDLYGWSYAHPLMQSVQYFDIQSEPLGMLLRQEKSGNISTGYFTGSTATIDSSSHTAKLEIAKPEYYYNNAITIDGDMTDWSNSDYIYTNSRSGYTASSYYWGATESTFTEGTFDNIQVTTRNGQTSLELIKDGTGSWISGVVGEDSFHSRKNMTELSWLGSESGTVNYYIQYQYEDDTWSDWLLQLPGTTQPSEDFYSFRVKVELNGQKYNEPIVSTSEETLKSDAVSFSSSSHMWKTYLAEDAHVTNLSMTDDRHYLYIKLKVAGHINFNTDDNGIPYYYYNIYIDSNGDLSQGFKGSWWNSAAVAATYRVSNDAMYQWNSKFTDQNSNEGWEWLGTKGVDYMINSSGDEIEYRIAKNSIGNLTTENVNFYVTVDDVATMQGQFIQPDYLNGTEFTGQLTYDQKIFQPYVPHGYIRSEVIEAVKGNNATLTWNESILEQTDVKAWIRTRSIGSDSWNTWRGIDNGEAIEGEFDRIQYSLGLYTELGENSPEVYDILLSYEETTID</sequence>
<gene>
    <name evidence="1" type="ORF">NAG76_12035</name>
</gene>
<dbReference type="Proteomes" id="UP001056756">
    <property type="component" value="Chromosome"/>
</dbReference>
<evidence type="ECO:0000313" key="1">
    <source>
        <dbReference type="EMBL" id="URN92625.1"/>
    </source>
</evidence>
<dbReference type="KEGG" id="plig:NAG76_12035"/>
<protein>
    <submittedName>
        <fullName evidence="1">Uncharacterized protein</fullName>
    </submittedName>
</protein>
<dbReference type="EMBL" id="CP097899">
    <property type="protein sequence ID" value="URN92625.1"/>
    <property type="molecule type" value="Genomic_DNA"/>
</dbReference>
<reference evidence="1" key="1">
    <citation type="submission" date="2022-05" db="EMBL/GenBank/DDBJ databases">
        <title>Novel bacterial taxa in a minimal lignocellulolytic consortium and its capacity to transform plastics disclosed by genome-resolved metagenomics.</title>
        <authorList>
            <person name="Rodriguez C.A.D."/>
            <person name="Diaz-Garcia L."/>
            <person name="Herrera K."/>
            <person name="Tarazona N.A."/>
            <person name="Sproer C."/>
            <person name="Overmann J."/>
            <person name="Jimenez D.J."/>
        </authorList>
    </citation>
    <scope>NUCLEOTIDE SEQUENCE</scope>
    <source>
        <strain evidence="1">MAG5</strain>
    </source>
</reference>
<dbReference type="AlphaFoldDB" id="A0A9J6Z9V0"/>